<name>A0AAD9KLQ8_RIDPI</name>
<dbReference type="InterPro" id="IPR015943">
    <property type="entry name" value="WD40/YVTN_repeat-like_dom_sf"/>
</dbReference>
<proteinExistence type="predicted"/>
<dbReference type="Pfam" id="PF00400">
    <property type="entry name" value="WD40"/>
    <property type="match status" value="2"/>
</dbReference>
<accession>A0AAD9KLQ8</accession>
<dbReference type="PROSITE" id="PS50082">
    <property type="entry name" value="WD_REPEATS_2"/>
    <property type="match status" value="2"/>
</dbReference>
<keyword evidence="5" id="KW-1185">Reference proteome</keyword>
<evidence type="ECO:0000256" key="2">
    <source>
        <dbReference type="ARBA" id="ARBA00022737"/>
    </source>
</evidence>
<dbReference type="GO" id="GO:0005737">
    <property type="term" value="C:cytoplasm"/>
    <property type="evidence" value="ECO:0007669"/>
    <property type="project" value="TreeGrafter"/>
</dbReference>
<dbReference type="InterPro" id="IPR036322">
    <property type="entry name" value="WD40_repeat_dom_sf"/>
</dbReference>
<dbReference type="InterPro" id="IPR019775">
    <property type="entry name" value="WD40_repeat_CS"/>
</dbReference>
<dbReference type="AlphaFoldDB" id="A0AAD9KLQ8"/>
<dbReference type="SUPFAM" id="SSF50978">
    <property type="entry name" value="WD40 repeat-like"/>
    <property type="match status" value="1"/>
</dbReference>
<gene>
    <name evidence="4" type="ORF">NP493_858g01026</name>
</gene>
<dbReference type="Proteomes" id="UP001209878">
    <property type="component" value="Unassembled WGS sequence"/>
</dbReference>
<sequence length="127" mass="14049">MGSSNLLVPLVIWGNRAPTHCISSLLMTPDQSHLITGCNDGQICVWDVDASWQVQPRTMLFGHTAAITCLAMGSNQPDKNYLVSSSDSGEMCLWDLTDGRCIEHTKMSITHTSMQAYQIMYCFCLSN</sequence>
<dbReference type="EMBL" id="JAODUO010000858">
    <property type="protein sequence ID" value="KAK2173667.1"/>
    <property type="molecule type" value="Genomic_DNA"/>
</dbReference>
<dbReference type="PANTHER" id="PTHR44099:SF4">
    <property type="entry name" value="RABCONNECTIN-3B, ISOFORM A"/>
    <property type="match status" value="1"/>
</dbReference>
<comment type="caution">
    <text evidence="4">The sequence shown here is derived from an EMBL/GenBank/DDBJ whole genome shotgun (WGS) entry which is preliminary data.</text>
</comment>
<evidence type="ECO:0000313" key="5">
    <source>
        <dbReference type="Proteomes" id="UP001209878"/>
    </source>
</evidence>
<organism evidence="4 5">
    <name type="scientific">Ridgeia piscesae</name>
    <name type="common">Tubeworm</name>
    <dbReference type="NCBI Taxonomy" id="27915"/>
    <lineage>
        <taxon>Eukaryota</taxon>
        <taxon>Metazoa</taxon>
        <taxon>Spiralia</taxon>
        <taxon>Lophotrochozoa</taxon>
        <taxon>Annelida</taxon>
        <taxon>Polychaeta</taxon>
        <taxon>Sedentaria</taxon>
        <taxon>Canalipalpata</taxon>
        <taxon>Sabellida</taxon>
        <taxon>Siboglinidae</taxon>
        <taxon>Ridgeia</taxon>
    </lineage>
</organism>
<evidence type="ECO:0000313" key="4">
    <source>
        <dbReference type="EMBL" id="KAK2173667.1"/>
    </source>
</evidence>
<keyword evidence="2" id="KW-0677">Repeat</keyword>
<reference evidence="4" key="1">
    <citation type="journal article" date="2023" name="Mol. Biol. Evol.">
        <title>Third-Generation Sequencing Reveals the Adaptive Role of the Epigenome in Three Deep-Sea Polychaetes.</title>
        <authorList>
            <person name="Perez M."/>
            <person name="Aroh O."/>
            <person name="Sun Y."/>
            <person name="Lan Y."/>
            <person name="Juniper S.K."/>
            <person name="Young C.R."/>
            <person name="Angers B."/>
            <person name="Qian P.Y."/>
        </authorList>
    </citation>
    <scope>NUCLEOTIDE SEQUENCE</scope>
    <source>
        <strain evidence="4">R07B-5</strain>
    </source>
</reference>
<feature type="repeat" description="WD" evidence="3">
    <location>
        <begin position="60"/>
        <end position="104"/>
    </location>
</feature>
<evidence type="ECO:0000256" key="1">
    <source>
        <dbReference type="ARBA" id="ARBA00022574"/>
    </source>
</evidence>
<feature type="repeat" description="WD" evidence="3">
    <location>
        <begin position="22"/>
        <end position="56"/>
    </location>
</feature>
<dbReference type="InterPro" id="IPR049916">
    <property type="entry name" value="WDR72-like"/>
</dbReference>
<keyword evidence="1 3" id="KW-0853">WD repeat</keyword>
<protein>
    <submittedName>
        <fullName evidence="4">Uncharacterized protein</fullName>
    </submittedName>
</protein>
<dbReference type="Gene3D" id="2.130.10.10">
    <property type="entry name" value="YVTN repeat-like/Quinoprotein amine dehydrogenase"/>
    <property type="match status" value="1"/>
</dbReference>
<dbReference type="PANTHER" id="PTHR44099">
    <property type="entry name" value="RABCONNECTIN-3B, ISOFORM A"/>
    <property type="match status" value="1"/>
</dbReference>
<dbReference type="SMART" id="SM00320">
    <property type="entry name" value="WD40"/>
    <property type="match status" value="2"/>
</dbReference>
<dbReference type="InterPro" id="IPR001680">
    <property type="entry name" value="WD40_rpt"/>
</dbReference>
<dbReference type="PROSITE" id="PS00678">
    <property type="entry name" value="WD_REPEATS_1"/>
    <property type="match status" value="1"/>
</dbReference>
<evidence type="ECO:0000256" key="3">
    <source>
        <dbReference type="PROSITE-ProRule" id="PRU00221"/>
    </source>
</evidence>